<dbReference type="InterPro" id="IPR003718">
    <property type="entry name" value="OsmC/Ohr_fam"/>
</dbReference>
<dbReference type="eggNOG" id="COG1764">
    <property type="taxonomic scope" value="Bacteria"/>
</dbReference>
<dbReference type="InterPro" id="IPR015946">
    <property type="entry name" value="KH_dom-like_a/b"/>
</dbReference>
<dbReference type="PANTHER" id="PTHR42830:SF2">
    <property type="entry name" value="OSMC_OHR FAMILY PROTEIN"/>
    <property type="match status" value="1"/>
</dbReference>
<name>H8L3H4_FRAAD</name>
<evidence type="ECO:0000313" key="2">
    <source>
        <dbReference type="Proteomes" id="UP000005234"/>
    </source>
</evidence>
<dbReference type="STRING" id="767434.Fraau_2113"/>
<evidence type="ECO:0000313" key="1">
    <source>
        <dbReference type="EMBL" id="AFC86496.1"/>
    </source>
</evidence>
<dbReference type="Gene3D" id="3.30.300.20">
    <property type="match status" value="1"/>
</dbReference>
<accession>H8L3H4</accession>
<dbReference type="EMBL" id="CP003350">
    <property type="protein sequence ID" value="AFC86496.1"/>
    <property type="molecule type" value="Genomic_DNA"/>
</dbReference>
<dbReference type="OrthoDB" id="9795405at2"/>
<keyword evidence="2" id="KW-1185">Reference proteome</keyword>
<dbReference type="InterPro" id="IPR036102">
    <property type="entry name" value="OsmC/Ohrsf"/>
</dbReference>
<dbReference type="SUPFAM" id="SSF82784">
    <property type="entry name" value="OsmC-like"/>
    <property type="match status" value="1"/>
</dbReference>
<reference evidence="1" key="1">
    <citation type="submission" date="2012-02" db="EMBL/GenBank/DDBJ databases">
        <title>The complete genome of Frateuria aurantia DSM 6220.</title>
        <authorList>
            <consortium name="US DOE Joint Genome Institute (JGI-PGF)"/>
            <person name="Lucas S."/>
            <person name="Copeland A."/>
            <person name="Lapidus A."/>
            <person name="Glavina del Rio T."/>
            <person name="Dalin E."/>
            <person name="Tice H."/>
            <person name="Bruce D."/>
            <person name="Goodwin L."/>
            <person name="Pitluck S."/>
            <person name="Peters L."/>
            <person name="Ovchinnikova G."/>
            <person name="Teshima H."/>
            <person name="Kyrpides N."/>
            <person name="Mavromatis K."/>
            <person name="Ivanova N."/>
            <person name="Brettin T."/>
            <person name="Detter J.C."/>
            <person name="Han C."/>
            <person name="Larimer F."/>
            <person name="Land M."/>
            <person name="Hauser L."/>
            <person name="Markowitz V."/>
            <person name="Cheng J.-F."/>
            <person name="Hugenholtz P."/>
            <person name="Woyke T."/>
            <person name="Wu D."/>
            <person name="Brambilla E."/>
            <person name="Klenk H.-P."/>
            <person name="Eisen J.A."/>
        </authorList>
    </citation>
    <scope>NUCLEOTIDE SEQUENCE</scope>
    <source>
        <strain evidence="1">DSM 6220</strain>
    </source>
</reference>
<dbReference type="HOGENOM" id="CLU_105860_0_0_6"/>
<gene>
    <name evidence="1" type="ordered locus">Fraau_2113</name>
</gene>
<sequence length="155" mass="17597">MMRDYALELIWTETGSEASDRLQRYDRNHRIHVAGKPVLEVSADRLFHGDASRHNPEDLLLAALASCHMLSYLYLAAREGLRIRDYRDQASGRLRVDGESGRFVEVCLHPLLRLAPGSDPEQAEALHREAQKLCFIAHSVNFPVRVEAQTTIDSF</sequence>
<protein>
    <submittedName>
        <fullName evidence="1">Putative redox protein, regulator of disulfide bond formation</fullName>
    </submittedName>
</protein>
<organism evidence="1 2">
    <name type="scientific">Frateuria aurantia (strain ATCC 33424 / DSM 6220 / KCTC 2777 / LMG 1558 / NBRC 3245 / NCIMB 13370)</name>
    <name type="common">Acetobacter aurantius</name>
    <dbReference type="NCBI Taxonomy" id="767434"/>
    <lineage>
        <taxon>Bacteria</taxon>
        <taxon>Pseudomonadati</taxon>
        <taxon>Pseudomonadota</taxon>
        <taxon>Gammaproteobacteria</taxon>
        <taxon>Lysobacterales</taxon>
        <taxon>Rhodanobacteraceae</taxon>
        <taxon>Frateuria</taxon>
    </lineage>
</organism>
<dbReference type="PANTHER" id="PTHR42830">
    <property type="entry name" value="OSMOTICALLY INDUCIBLE FAMILY PROTEIN"/>
    <property type="match status" value="1"/>
</dbReference>
<dbReference type="Pfam" id="PF02566">
    <property type="entry name" value="OsmC"/>
    <property type="match status" value="1"/>
</dbReference>
<dbReference type="KEGG" id="fau:Fraau_2113"/>
<proteinExistence type="predicted"/>
<dbReference type="RefSeq" id="WP_014403499.1">
    <property type="nucleotide sequence ID" value="NC_017033.1"/>
</dbReference>
<dbReference type="AlphaFoldDB" id="H8L3H4"/>
<dbReference type="InterPro" id="IPR052707">
    <property type="entry name" value="OsmC_Ohr_Peroxiredoxin"/>
</dbReference>
<dbReference type="Proteomes" id="UP000005234">
    <property type="component" value="Chromosome"/>
</dbReference>